<feature type="transmembrane region" description="Helical" evidence="7">
    <location>
        <begin position="543"/>
        <end position="564"/>
    </location>
</feature>
<feature type="transmembrane region" description="Helical" evidence="7">
    <location>
        <begin position="511"/>
        <end position="531"/>
    </location>
</feature>
<evidence type="ECO:0000256" key="5">
    <source>
        <dbReference type="ARBA" id="ARBA00023136"/>
    </source>
</evidence>
<feature type="transmembrane region" description="Helical" evidence="7">
    <location>
        <begin position="46"/>
        <end position="63"/>
    </location>
</feature>
<dbReference type="RefSeq" id="XP_040634372.1">
    <property type="nucleotide sequence ID" value="XM_040783143.1"/>
</dbReference>
<accession>A0A017S165</accession>
<dbReference type="EMBL" id="KK088455">
    <property type="protein sequence ID" value="EYE90682.1"/>
    <property type="molecule type" value="Genomic_DNA"/>
</dbReference>
<protein>
    <submittedName>
        <fullName evidence="8">MFS general substrate transporter</fullName>
    </submittedName>
</protein>
<feature type="transmembrane region" description="Helical" evidence="7">
    <location>
        <begin position="75"/>
        <end position="95"/>
    </location>
</feature>
<feature type="transmembrane region" description="Helical" evidence="7">
    <location>
        <begin position="218"/>
        <end position="238"/>
    </location>
</feature>
<keyword evidence="9" id="KW-1185">Reference proteome</keyword>
<dbReference type="HOGENOM" id="CLU_018303_1_1_1"/>
<dbReference type="GeneID" id="63698267"/>
<dbReference type="PANTHER" id="PTHR19432:SF35">
    <property type="entry name" value="SOLUTE CARRIER FAMILY 45 MEMBER 3 ISOFORM X1"/>
    <property type="match status" value="1"/>
</dbReference>
<comment type="subcellular location">
    <subcellularLocation>
        <location evidence="1">Membrane</location>
        <topology evidence="1">Multi-pass membrane protein</topology>
    </subcellularLocation>
</comment>
<reference evidence="9" key="1">
    <citation type="journal article" date="2014" name="Nat. Commun.">
        <title>Genomic adaptations of the halophilic Dead Sea filamentous fungus Eurotium rubrum.</title>
        <authorList>
            <person name="Kis-Papo T."/>
            <person name="Weig A.R."/>
            <person name="Riley R."/>
            <person name="Persoh D."/>
            <person name="Salamov A."/>
            <person name="Sun H."/>
            <person name="Lipzen A."/>
            <person name="Wasser S.P."/>
            <person name="Rambold G."/>
            <person name="Grigoriev I.V."/>
            <person name="Nevo E."/>
        </authorList>
    </citation>
    <scope>NUCLEOTIDE SEQUENCE [LARGE SCALE GENOMIC DNA]</scope>
    <source>
        <strain evidence="9">CBS 135680</strain>
    </source>
</reference>
<feature type="transmembrane region" description="Helical" evidence="7">
    <location>
        <begin position="250"/>
        <end position="271"/>
    </location>
</feature>
<name>A0A017S165_ASPRC</name>
<evidence type="ECO:0000256" key="6">
    <source>
        <dbReference type="SAM" id="MobiDB-lite"/>
    </source>
</evidence>
<gene>
    <name evidence="8" type="ORF">EURHEDRAFT_417220</name>
</gene>
<dbReference type="GO" id="GO:0005886">
    <property type="term" value="C:plasma membrane"/>
    <property type="evidence" value="ECO:0007669"/>
    <property type="project" value="TreeGrafter"/>
</dbReference>
<keyword evidence="4 7" id="KW-1133">Transmembrane helix</keyword>
<evidence type="ECO:0000313" key="8">
    <source>
        <dbReference type="EMBL" id="EYE90682.1"/>
    </source>
</evidence>
<feature type="transmembrane region" description="Helical" evidence="7">
    <location>
        <begin position="116"/>
        <end position="134"/>
    </location>
</feature>
<dbReference type="Proteomes" id="UP000019804">
    <property type="component" value="Unassembled WGS sequence"/>
</dbReference>
<feature type="transmembrane region" description="Helical" evidence="7">
    <location>
        <begin position="154"/>
        <end position="173"/>
    </location>
</feature>
<evidence type="ECO:0000256" key="1">
    <source>
        <dbReference type="ARBA" id="ARBA00004141"/>
    </source>
</evidence>
<dbReference type="GO" id="GO:0008506">
    <property type="term" value="F:sucrose:proton symporter activity"/>
    <property type="evidence" value="ECO:0007669"/>
    <property type="project" value="TreeGrafter"/>
</dbReference>
<dbReference type="AlphaFoldDB" id="A0A017S165"/>
<proteinExistence type="predicted"/>
<evidence type="ECO:0000256" key="7">
    <source>
        <dbReference type="SAM" id="Phobius"/>
    </source>
</evidence>
<keyword evidence="3 7" id="KW-0812">Transmembrane</keyword>
<evidence type="ECO:0000256" key="2">
    <source>
        <dbReference type="ARBA" id="ARBA00022448"/>
    </source>
</evidence>
<feature type="transmembrane region" description="Helical" evidence="7">
    <location>
        <begin position="315"/>
        <end position="337"/>
    </location>
</feature>
<evidence type="ECO:0000313" key="9">
    <source>
        <dbReference type="Proteomes" id="UP000019804"/>
    </source>
</evidence>
<dbReference type="Gene3D" id="1.20.1250.20">
    <property type="entry name" value="MFS general substrate transporter like domains"/>
    <property type="match status" value="1"/>
</dbReference>
<dbReference type="SUPFAM" id="SSF103473">
    <property type="entry name" value="MFS general substrate transporter"/>
    <property type="match status" value="1"/>
</dbReference>
<feature type="transmembrane region" description="Helical" evidence="7">
    <location>
        <begin position="362"/>
        <end position="385"/>
    </location>
</feature>
<evidence type="ECO:0000256" key="3">
    <source>
        <dbReference type="ARBA" id="ARBA00022692"/>
    </source>
</evidence>
<keyword evidence="5 7" id="KW-0472">Membrane</keyword>
<dbReference type="OrthoDB" id="28755at2759"/>
<dbReference type="PANTHER" id="PTHR19432">
    <property type="entry name" value="SUGAR TRANSPORTER"/>
    <property type="match status" value="1"/>
</dbReference>
<keyword evidence="2" id="KW-0813">Transport</keyword>
<feature type="region of interest" description="Disordered" evidence="6">
    <location>
        <begin position="475"/>
        <end position="494"/>
    </location>
</feature>
<dbReference type="Pfam" id="PF13347">
    <property type="entry name" value="MFS_2"/>
    <property type="match status" value="1"/>
</dbReference>
<feature type="transmembrane region" description="Helical" evidence="7">
    <location>
        <begin position="421"/>
        <end position="439"/>
    </location>
</feature>
<organism evidence="8 9">
    <name type="scientific">Aspergillus ruber (strain CBS 135680)</name>
    <dbReference type="NCBI Taxonomy" id="1388766"/>
    <lineage>
        <taxon>Eukaryota</taxon>
        <taxon>Fungi</taxon>
        <taxon>Dikarya</taxon>
        <taxon>Ascomycota</taxon>
        <taxon>Pezizomycotina</taxon>
        <taxon>Eurotiomycetes</taxon>
        <taxon>Eurotiomycetidae</taxon>
        <taxon>Eurotiales</taxon>
        <taxon>Aspergillaceae</taxon>
        <taxon>Aspergillus</taxon>
        <taxon>Aspergillus subgen. Aspergillus</taxon>
    </lineage>
</organism>
<sequence length="571" mass="62044">MAVNGISSYVPEIQANNEAAPLIHDESEIPASQGEPHQAPKSSWELFILTLTMGGLQVVWSIQHSSGSPYLLSLGMSKALLAFVWVAGPLTGTLVQPYIGIRSDNCRSRWGKRKPFMIFGGTVTVISLLALAWIREIVGILLWIFGVDAQSDKVQVAAIAAAMILMYCLDFAINTSEYPHLLILACLKVNLTAAVQAATRALIVDIAPSYQQKTANAWASRVSGAGNILGCILGFMDLPKILPTLGNTQFQVLCVLTSFSLLATLLITCIYTQEQVHHEESPAANNLTAMSLARLIHQSVNQLSSQTRRVFAIQFASWFGWFLFLFYATTYIGQLYVNPVLDEHRHLSDDEIDKKWADATRIGTFALFINAIVSFAASIILPLLIPPGKEVGGGTDSGSGPSWRIPMFSARIRTGLTLRRLWLLSHILFAACMLSTFFISTTAAASVMTGIIGIPWAITSWAPWAFIAGEIGQHDTGQSVSQSSRHDEESTEGGDAGIAGQAGIVLGLHNVFISLPQVVSSLFSSIVFKMLQKPRGEPWDESVAWVMRFGGCVALVAGYLTVALREQQMKA</sequence>
<dbReference type="InterPro" id="IPR036259">
    <property type="entry name" value="MFS_trans_sf"/>
</dbReference>
<feature type="transmembrane region" description="Helical" evidence="7">
    <location>
        <begin position="445"/>
        <end position="467"/>
    </location>
</feature>
<evidence type="ECO:0000256" key="4">
    <source>
        <dbReference type="ARBA" id="ARBA00022989"/>
    </source>
</evidence>